<dbReference type="InterPro" id="IPR036291">
    <property type="entry name" value="NAD(P)-bd_dom_sf"/>
</dbReference>
<dbReference type="InterPro" id="IPR051468">
    <property type="entry name" value="Fungal_SecMetab_SDRs"/>
</dbReference>
<dbReference type="CDD" id="cd05325">
    <property type="entry name" value="carb_red_sniffer_like_SDR_c"/>
    <property type="match status" value="1"/>
</dbReference>
<dbReference type="EMBL" id="ARXR01000007">
    <property type="protein sequence ID" value="MBF5052605.1"/>
    <property type="molecule type" value="Genomic_DNA"/>
</dbReference>
<dbReference type="Proteomes" id="UP000644441">
    <property type="component" value="Unassembled WGS sequence"/>
</dbReference>
<dbReference type="Pfam" id="PF00106">
    <property type="entry name" value="adh_short"/>
    <property type="match status" value="1"/>
</dbReference>
<dbReference type="PANTHER" id="PTHR43544:SF12">
    <property type="entry name" value="NAD(P)-BINDING ROSSMANN-FOLD SUPERFAMILY PROTEIN"/>
    <property type="match status" value="1"/>
</dbReference>
<dbReference type="Gene3D" id="3.40.50.720">
    <property type="entry name" value="NAD(P)-binding Rossmann-like Domain"/>
    <property type="match status" value="1"/>
</dbReference>
<proteinExistence type="predicted"/>
<dbReference type="PANTHER" id="PTHR43544">
    <property type="entry name" value="SHORT-CHAIN DEHYDROGENASE/REDUCTASE"/>
    <property type="match status" value="1"/>
</dbReference>
<dbReference type="SUPFAM" id="SSF51735">
    <property type="entry name" value="NAD(P)-binding Rossmann-fold domains"/>
    <property type="match status" value="1"/>
</dbReference>
<accession>A0ABS0AEU7</accession>
<dbReference type="InterPro" id="IPR002347">
    <property type="entry name" value="SDR_fam"/>
</dbReference>
<dbReference type="InterPro" id="IPR003560">
    <property type="entry name" value="DHB_DH"/>
</dbReference>
<dbReference type="PRINTS" id="PR01397">
    <property type="entry name" value="DHBDHDRGNASE"/>
</dbReference>
<organism evidence="1 2">
    <name type="scientific">Alloalcanivorax venustensis ISO4</name>
    <dbReference type="NCBI Taxonomy" id="1177184"/>
    <lineage>
        <taxon>Bacteria</taxon>
        <taxon>Pseudomonadati</taxon>
        <taxon>Pseudomonadota</taxon>
        <taxon>Gammaproteobacteria</taxon>
        <taxon>Oceanospirillales</taxon>
        <taxon>Alcanivoracaceae</taxon>
        <taxon>Alloalcanivorax</taxon>
    </lineage>
</organism>
<gene>
    <name evidence="1" type="ORF">ISO4_01207</name>
</gene>
<keyword evidence="2" id="KW-1185">Reference proteome</keyword>
<sequence>MITGASHGIGLAMTARCLRAGDRVFAVSRDPDRSDALAALAAEAPDRLHPLAADLCDEDAVARLFETVRAHTDTLDALVHCAGLLHDAETGLSPEKRVEDVNLAALQRVFAINGFAPILLARYALPLLRHDRRAVFASLSARVGSIEDNRLGGWYAYRASKAAQNQFLRTFAVEARRRAKNLIVLALHPGTVETGLSAPFRANVPPEKLFSADFAAQCLLRNMENAGEEDSGGFFAWDGAPIPW</sequence>
<reference evidence="1 2" key="1">
    <citation type="submission" date="2012-09" db="EMBL/GenBank/DDBJ databases">
        <title>Genome Sequence of alkane-degrading Bacterium Alcanivorax venustensis ISO4.</title>
        <authorList>
            <person name="Lai Q."/>
            <person name="Shao Z."/>
        </authorList>
    </citation>
    <scope>NUCLEOTIDE SEQUENCE [LARGE SCALE GENOMIC DNA]</scope>
    <source>
        <strain evidence="1 2">ISO4</strain>
    </source>
</reference>
<evidence type="ECO:0000313" key="2">
    <source>
        <dbReference type="Proteomes" id="UP000644441"/>
    </source>
</evidence>
<evidence type="ECO:0000313" key="1">
    <source>
        <dbReference type="EMBL" id="MBF5052605.1"/>
    </source>
</evidence>
<protein>
    <submittedName>
        <fullName evidence="1">Short-chain dehydrogenase/reductase SDR</fullName>
    </submittedName>
</protein>
<comment type="caution">
    <text evidence="1">The sequence shown here is derived from an EMBL/GenBank/DDBJ whole genome shotgun (WGS) entry which is preliminary data.</text>
</comment>
<name>A0ABS0AEU7_9GAMM</name>